<keyword evidence="3" id="KW-1185">Reference proteome</keyword>
<sequence length="238" mass="26946">MFAKIEHGPLMDRVYRHQRHFYDATRKYYLLGRDPMIAGLNPPERGSILEIGCGTGRNLVLAGEAYPKTSLYGIDISNEMLATARKKIGAAGLGQRTNLAYADAADFSPAALFGRRQFDRIFISYAVSMIPQWQAVMREAVSHLTPGGALHVVDFGDLKDLPGFTRTALYKWLAWYHVAPRNDLFDVADAIAVETETETEAHRLYRGFAWISVIRRIDRNHYLHRSFLEPSEFGPARQ</sequence>
<dbReference type="SUPFAM" id="SSF53335">
    <property type="entry name" value="S-adenosyl-L-methionine-dependent methyltransferases"/>
    <property type="match status" value="1"/>
</dbReference>
<keyword evidence="2" id="KW-0489">Methyltransferase</keyword>
<organism evidence="2 3">
    <name type="scientific">Phyllobacterium sophorae</name>
    <dbReference type="NCBI Taxonomy" id="1520277"/>
    <lineage>
        <taxon>Bacteria</taxon>
        <taxon>Pseudomonadati</taxon>
        <taxon>Pseudomonadota</taxon>
        <taxon>Alphaproteobacteria</taxon>
        <taxon>Hyphomicrobiales</taxon>
        <taxon>Phyllobacteriaceae</taxon>
        <taxon>Phyllobacterium</taxon>
    </lineage>
</organism>
<dbReference type="CDD" id="cd02440">
    <property type="entry name" value="AdoMet_MTases"/>
    <property type="match status" value="1"/>
</dbReference>
<dbReference type="GO" id="GO:0032259">
    <property type="term" value="P:methylation"/>
    <property type="evidence" value="ECO:0007669"/>
    <property type="project" value="UniProtKB-KW"/>
</dbReference>
<gene>
    <name evidence="2" type="ORF">CU103_04290</name>
</gene>
<feature type="domain" description="Methyltransferase" evidence="1">
    <location>
        <begin position="48"/>
        <end position="148"/>
    </location>
</feature>
<dbReference type="Gene3D" id="3.40.50.150">
    <property type="entry name" value="Vaccinia Virus protein VP39"/>
    <property type="match status" value="1"/>
</dbReference>
<dbReference type="RefSeq" id="WP_106662710.1">
    <property type="nucleotide sequence ID" value="NZ_PGGM01000002.1"/>
</dbReference>
<name>A0A2P7BHH3_9HYPH</name>
<dbReference type="EMBL" id="PGGM01000002">
    <property type="protein sequence ID" value="PSH65842.1"/>
    <property type="molecule type" value="Genomic_DNA"/>
</dbReference>
<dbReference type="InterPro" id="IPR029063">
    <property type="entry name" value="SAM-dependent_MTases_sf"/>
</dbReference>
<dbReference type="PANTHER" id="PTHR42912">
    <property type="entry name" value="METHYLTRANSFERASE"/>
    <property type="match status" value="1"/>
</dbReference>
<dbReference type="OrthoDB" id="5298787at2"/>
<dbReference type="InterPro" id="IPR050508">
    <property type="entry name" value="Methyltransf_Superfamily"/>
</dbReference>
<reference evidence="3" key="1">
    <citation type="submission" date="2017-11" db="EMBL/GenBank/DDBJ databases">
        <authorList>
            <person name="Kuznetsova I."/>
            <person name="Sazanova A."/>
            <person name="Chirak E."/>
            <person name="Safronova V."/>
            <person name="Willems A."/>
        </authorList>
    </citation>
    <scope>NUCLEOTIDE SEQUENCE [LARGE SCALE GENOMIC DNA]</scope>
    <source>
        <strain evidence="3">CCBAU 03422</strain>
    </source>
</reference>
<dbReference type="AlphaFoldDB" id="A0A2P7BHH3"/>
<protein>
    <submittedName>
        <fullName evidence="2">SAM-dependent methyltransferase</fullName>
    </submittedName>
</protein>
<dbReference type="Proteomes" id="UP000241764">
    <property type="component" value="Unassembled WGS sequence"/>
</dbReference>
<accession>A0A2P7BHH3</accession>
<comment type="caution">
    <text evidence="2">The sequence shown here is derived from an EMBL/GenBank/DDBJ whole genome shotgun (WGS) entry which is preliminary data.</text>
</comment>
<dbReference type="Pfam" id="PF13649">
    <property type="entry name" value="Methyltransf_25"/>
    <property type="match status" value="1"/>
</dbReference>
<evidence type="ECO:0000313" key="3">
    <source>
        <dbReference type="Proteomes" id="UP000241764"/>
    </source>
</evidence>
<dbReference type="InterPro" id="IPR041698">
    <property type="entry name" value="Methyltransf_25"/>
</dbReference>
<evidence type="ECO:0000259" key="1">
    <source>
        <dbReference type="Pfam" id="PF13649"/>
    </source>
</evidence>
<evidence type="ECO:0000313" key="2">
    <source>
        <dbReference type="EMBL" id="PSH65842.1"/>
    </source>
</evidence>
<dbReference type="GO" id="GO:0008168">
    <property type="term" value="F:methyltransferase activity"/>
    <property type="evidence" value="ECO:0007669"/>
    <property type="project" value="UniProtKB-KW"/>
</dbReference>
<keyword evidence="2" id="KW-0808">Transferase</keyword>
<proteinExistence type="predicted"/>